<comment type="subunit">
    <text evidence="2 7">Heterodimer of SbcC and SbcD.</text>
</comment>
<evidence type="ECO:0000256" key="5">
    <source>
        <dbReference type="ARBA" id="ARBA00022801"/>
    </source>
</evidence>
<comment type="caution">
    <text evidence="10">The sequence shown here is derived from an EMBL/GenBank/DDBJ whole genome shotgun (WGS) entry which is preliminary data.</text>
</comment>
<evidence type="ECO:0000256" key="2">
    <source>
        <dbReference type="ARBA" id="ARBA00011322"/>
    </source>
</evidence>
<comment type="similarity">
    <text evidence="1 7">Belongs to the SbcD family.</text>
</comment>
<keyword evidence="11" id="KW-1185">Reference proteome</keyword>
<dbReference type="RefSeq" id="WP_132848037.1">
    <property type="nucleotide sequence ID" value="NZ_CP058648.1"/>
</dbReference>
<evidence type="ECO:0000259" key="8">
    <source>
        <dbReference type="Pfam" id="PF00149"/>
    </source>
</evidence>
<feature type="domain" description="Calcineurin-like phosphoesterase" evidence="8">
    <location>
        <begin position="1"/>
        <end position="138"/>
    </location>
</feature>
<dbReference type="OrthoDB" id="9773856at2"/>
<dbReference type="CDD" id="cd00840">
    <property type="entry name" value="MPP_Mre11_N"/>
    <property type="match status" value="1"/>
</dbReference>
<keyword evidence="7" id="KW-0255">Endonuclease</keyword>
<dbReference type="Proteomes" id="UP000295504">
    <property type="component" value="Unassembled WGS sequence"/>
</dbReference>
<dbReference type="GO" id="GO:0004519">
    <property type="term" value="F:endonuclease activity"/>
    <property type="evidence" value="ECO:0007669"/>
    <property type="project" value="UniProtKB-KW"/>
</dbReference>
<evidence type="ECO:0000256" key="1">
    <source>
        <dbReference type="ARBA" id="ARBA00010555"/>
    </source>
</evidence>
<organism evidence="10 11">
    <name type="scientific">Serpentinicella alkaliphila</name>
    <dbReference type="NCBI Taxonomy" id="1734049"/>
    <lineage>
        <taxon>Bacteria</taxon>
        <taxon>Bacillati</taxon>
        <taxon>Bacillota</taxon>
        <taxon>Clostridia</taxon>
        <taxon>Peptostreptococcales</taxon>
        <taxon>Natronincolaceae</taxon>
        <taxon>Serpentinicella</taxon>
    </lineage>
</organism>
<sequence>MKILHTGDWHIGKIVNEFSMIEDQEFALGQMLDIIRLEKPDAVVIAGDIYDRSIPPVEAVELLDKIFSTILLELNTPILAIAGNHDSAERLSFASRVLTEKGLHIAGLFDKNIKKVKLTSDKCTTNFYLVPYADPREIKSVLEDNEIFNHDEAMKKTIHKIKEGLDSSCKNVLVAHGYVANIKLDSEESSTLKEEIDVIVSDSERPLSIGGTDIIRAEHFNCFHYTALGHLHSPQKIGSERMRYSGSLLKYSFSETKHKKGFTLVEFDENGEVNVRLIELKPRRDMRIIRGPLNSLIDPKVYKDTNVEDYIYAILTDDTELIDPISKLRAVYPNIMGLSKDISSSREESRTSAAKGYEQKSKLDIFNEFYYSIHGRQLDEQRIELLKSVMEEAERGER</sequence>
<comment type="function">
    <text evidence="7">SbcCD cleaves DNA hairpin structures. These structures can inhibit DNA replication and are intermediates in certain DNA recombination reactions. The complex acts as a 3'-&gt;5' double strand exonuclease that can open hairpins. It also has a 5' single-strand endonuclease activity.</text>
</comment>
<dbReference type="InterPro" id="IPR029052">
    <property type="entry name" value="Metallo-depent_PP-like"/>
</dbReference>
<dbReference type="Pfam" id="PF00149">
    <property type="entry name" value="Metallophos"/>
    <property type="match status" value="1"/>
</dbReference>
<dbReference type="Pfam" id="PF12320">
    <property type="entry name" value="SbcD_C"/>
    <property type="match status" value="1"/>
</dbReference>
<accession>A0A4R2TLT9</accession>
<feature type="domain" description="Nuclease SbcCD subunit D C-terminal" evidence="9">
    <location>
        <begin position="282"/>
        <end position="370"/>
    </location>
</feature>
<dbReference type="PANTHER" id="PTHR30337:SF0">
    <property type="entry name" value="NUCLEASE SBCCD SUBUNIT D"/>
    <property type="match status" value="1"/>
</dbReference>
<dbReference type="InterPro" id="IPR026843">
    <property type="entry name" value="SbcD_C"/>
</dbReference>
<evidence type="ECO:0000256" key="7">
    <source>
        <dbReference type="RuleBase" id="RU363069"/>
    </source>
</evidence>
<dbReference type="EMBL" id="SLYC01000009">
    <property type="protein sequence ID" value="TCQ03497.1"/>
    <property type="molecule type" value="Genomic_DNA"/>
</dbReference>
<evidence type="ECO:0000256" key="6">
    <source>
        <dbReference type="ARBA" id="ARBA00022839"/>
    </source>
</evidence>
<evidence type="ECO:0000256" key="3">
    <source>
        <dbReference type="ARBA" id="ARBA00013365"/>
    </source>
</evidence>
<reference evidence="10 11" key="1">
    <citation type="submission" date="2019-03" db="EMBL/GenBank/DDBJ databases">
        <title>Genomic Encyclopedia of Type Strains, Phase IV (KMG-IV): sequencing the most valuable type-strain genomes for metagenomic binning, comparative biology and taxonomic classification.</title>
        <authorList>
            <person name="Goeker M."/>
        </authorList>
    </citation>
    <scope>NUCLEOTIDE SEQUENCE [LARGE SCALE GENOMIC DNA]</scope>
    <source>
        <strain evidence="10 11">DSM 100013</strain>
    </source>
</reference>
<keyword evidence="5 7" id="KW-0378">Hydrolase</keyword>
<keyword evidence="7" id="KW-0233">DNA recombination</keyword>
<dbReference type="InterPro" id="IPR041796">
    <property type="entry name" value="Mre11_N"/>
</dbReference>
<evidence type="ECO:0000313" key="11">
    <source>
        <dbReference type="Proteomes" id="UP000295504"/>
    </source>
</evidence>
<dbReference type="SUPFAM" id="SSF56300">
    <property type="entry name" value="Metallo-dependent phosphatases"/>
    <property type="match status" value="1"/>
</dbReference>
<evidence type="ECO:0000259" key="9">
    <source>
        <dbReference type="Pfam" id="PF12320"/>
    </source>
</evidence>
<dbReference type="GO" id="GO:0006260">
    <property type="term" value="P:DNA replication"/>
    <property type="evidence" value="ECO:0007669"/>
    <property type="project" value="UniProtKB-KW"/>
</dbReference>
<dbReference type="InterPro" id="IPR004843">
    <property type="entry name" value="Calcineurin-like_PHP"/>
</dbReference>
<dbReference type="AlphaFoldDB" id="A0A4R2TLT9"/>
<evidence type="ECO:0000256" key="4">
    <source>
        <dbReference type="ARBA" id="ARBA00022722"/>
    </source>
</evidence>
<proteinExistence type="inferred from homology"/>
<gene>
    <name evidence="7" type="primary">sbcD</name>
    <name evidence="10" type="ORF">EDD79_100982</name>
</gene>
<keyword evidence="7" id="KW-0235">DNA replication</keyword>
<keyword evidence="4 7" id="KW-0540">Nuclease</keyword>
<protein>
    <recommendedName>
        <fullName evidence="3 7">Nuclease SbcCD subunit D</fullName>
    </recommendedName>
</protein>
<keyword evidence="6 7" id="KW-0269">Exonuclease</keyword>
<dbReference type="InterPro" id="IPR050535">
    <property type="entry name" value="DNA_Repair-Maintenance_Comp"/>
</dbReference>
<dbReference type="GO" id="GO:0006310">
    <property type="term" value="P:DNA recombination"/>
    <property type="evidence" value="ECO:0007669"/>
    <property type="project" value="UniProtKB-KW"/>
</dbReference>
<dbReference type="InterPro" id="IPR004593">
    <property type="entry name" value="SbcD"/>
</dbReference>
<name>A0A4R2TLT9_9FIRM</name>
<evidence type="ECO:0000313" key="10">
    <source>
        <dbReference type="EMBL" id="TCQ03497.1"/>
    </source>
</evidence>
<dbReference type="NCBIfam" id="TIGR00619">
    <property type="entry name" value="sbcd"/>
    <property type="match status" value="1"/>
</dbReference>
<dbReference type="PANTHER" id="PTHR30337">
    <property type="entry name" value="COMPONENT OF ATP-DEPENDENT DSDNA EXONUCLEASE"/>
    <property type="match status" value="1"/>
</dbReference>
<dbReference type="Gene3D" id="3.60.21.10">
    <property type="match status" value="1"/>
</dbReference>
<dbReference type="GO" id="GO:0008408">
    <property type="term" value="F:3'-5' exonuclease activity"/>
    <property type="evidence" value="ECO:0007669"/>
    <property type="project" value="InterPro"/>
</dbReference>